<dbReference type="InterPro" id="IPR052200">
    <property type="entry name" value="Protoporphyrinogen_IX_DH"/>
</dbReference>
<dbReference type="EMBL" id="JAPJDO010000004">
    <property type="protein sequence ID" value="MCX2936510.1"/>
    <property type="molecule type" value="Genomic_DNA"/>
</dbReference>
<organism evidence="2 3">
    <name type="scientific">Mycobacterium pinniadriaticum</name>
    <dbReference type="NCBI Taxonomy" id="2994102"/>
    <lineage>
        <taxon>Bacteria</taxon>
        <taxon>Bacillati</taxon>
        <taxon>Actinomycetota</taxon>
        <taxon>Actinomycetes</taxon>
        <taxon>Mycobacteriales</taxon>
        <taxon>Mycobacteriaceae</taxon>
        <taxon>Mycobacterium</taxon>
    </lineage>
</organism>
<comment type="caution">
    <text evidence="2">The sequence shown here is derived from an EMBL/GenBank/DDBJ whole genome shotgun (WGS) entry which is preliminary data.</text>
</comment>
<dbReference type="PANTHER" id="PTHR38030:SF2">
    <property type="entry name" value="PROTOPORPHYRINOGEN IX DEHYDROGENASE [QUINONE]"/>
    <property type="match status" value="1"/>
</dbReference>
<name>A0ABT3SAH5_9MYCO</name>
<keyword evidence="3" id="KW-1185">Reference proteome</keyword>
<dbReference type="InterPro" id="IPR008254">
    <property type="entry name" value="Flavodoxin/NO_synth"/>
</dbReference>
<dbReference type="InterPro" id="IPR029039">
    <property type="entry name" value="Flavoprotein-like_sf"/>
</dbReference>
<dbReference type="Gene3D" id="3.40.50.360">
    <property type="match status" value="1"/>
</dbReference>
<accession>A0ABT3SAH5</accession>
<evidence type="ECO:0000259" key="1">
    <source>
        <dbReference type="PROSITE" id="PS50902"/>
    </source>
</evidence>
<reference evidence="2 3" key="1">
    <citation type="submission" date="2022-11" db="EMBL/GenBank/DDBJ databases">
        <title>Mycobacterium sp. nov.</title>
        <authorList>
            <person name="Papic B."/>
            <person name="Spicic S."/>
            <person name="Duvnjak S."/>
        </authorList>
    </citation>
    <scope>NUCLEOTIDE SEQUENCE [LARGE SCALE GENOMIC DNA]</scope>
    <source>
        <strain evidence="2 3">CVI_P4</strain>
    </source>
</reference>
<protein>
    <submittedName>
        <fullName evidence="2">Flavodoxin family protein</fullName>
    </submittedName>
</protein>
<dbReference type="InterPro" id="IPR026816">
    <property type="entry name" value="Flavodoxin_dom"/>
</dbReference>
<proteinExistence type="predicted"/>
<dbReference type="RefSeq" id="WP_265995717.1">
    <property type="nucleotide sequence ID" value="NZ_JAPJDN010000004.1"/>
</dbReference>
<dbReference type="SUPFAM" id="SSF52218">
    <property type="entry name" value="Flavoproteins"/>
    <property type="match status" value="1"/>
</dbReference>
<dbReference type="Pfam" id="PF12724">
    <property type="entry name" value="Flavodoxin_5"/>
    <property type="match status" value="1"/>
</dbReference>
<evidence type="ECO:0000313" key="2">
    <source>
        <dbReference type="EMBL" id="MCX2936510.1"/>
    </source>
</evidence>
<dbReference type="PROSITE" id="PS50902">
    <property type="entry name" value="FLAVODOXIN_LIKE"/>
    <property type="match status" value="1"/>
</dbReference>
<sequence length="160" mass="17457">MKTLIICVSVSHGNTRRVADRMAEVLSAEVVDPEAVDIDQITQYDLVGFGSGVYFMSAHPRLWRLVRRLPHVDGTPAFTLFTSGAAEVPLVGYSRPIRWGIARKGFRLLSSYSCRGLDTVGPLGWIGGVNKGRPSERDLEAAAAFATRVRNRIQPSAATS</sequence>
<gene>
    <name evidence="2" type="ORF">ORI27_07360</name>
</gene>
<feature type="domain" description="Flavodoxin-like" evidence="1">
    <location>
        <begin position="4"/>
        <end position="150"/>
    </location>
</feature>
<evidence type="ECO:0000313" key="3">
    <source>
        <dbReference type="Proteomes" id="UP001300745"/>
    </source>
</evidence>
<dbReference type="Proteomes" id="UP001300745">
    <property type="component" value="Unassembled WGS sequence"/>
</dbReference>
<dbReference type="PANTHER" id="PTHR38030">
    <property type="entry name" value="PROTOPORPHYRINOGEN IX DEHYDROGENASE [MENAQUINONE]"/>
    <property type="match status" value="1"/>
</dbReference>